<evidence type="ECO:0000259" key="3">
    <source>
        <dbReference type="PROSITE" id="PS51915"/>
    </source>
</evidence>
<name>A0A7R8VDQ2_TIMDO</name>
<dbReference type="InterPro" id="IPR012934">
    <property type="entry name" value="Znf_AD"/>
</dbReference>
<organism evidence="4">
    <name type="scientific">Timema douglasi</name>
    <name type="common">Walking stick</name>
    <dbReference type="NCBI Taxonomy" id="61478"/>
    <lineage>
        <taxon>Eukaryota</taxon>
        <taxon>Metazoa</taxon>
        <taxon>Ecdysozoa</taxon>
        <taxon>Arthropoda</taxon>
        <taxon>Hexapoda</taxon>
        <taxon>Insecta</taxon>
        <taxon>Pterygota</taxon>
        <taxon>Neoptera</taxon>
        <taxon>Polyneoptera</taxon>
        <taxon>Phasmatodea</taxon>
        <taxon>Timematodea</taxon>
        <taxon>Timematoidea</taxon>
        <taxon>Timematidae</taxon>
        <taxon>Timema</taxon>
    </lineage>
</organism>
<feature type="region of interest" description="Disordered" evidence="2">
    <location>
        <begin position="390"/>
        <end position="458"/>
    </location>
</feature>
<evidence type="ECO:0000313" key="4">
    <source>
        <dbReference type="EMBL" id="CAD7196548.1"/>
    </source>
</evidence>
<dbReference type="Pfam" id="PF07776">
    <property type="entry name" value="zf-AD"/>
    <property type="match status" value="1"/>
</dbReference>
<protein>
    <recommendedName>
        <fullName evidence="3">ZAD domain-containing protein</fullName>
    </recommendedName>
</protein>
<dbReference type="AlphaFoldDB" id="A0A7R8VDQ2"/>
<dbReference type="PANTHER" id="PTHR39942">
    <property type="entry name" value="BCDNA.LD26519-RELATED"/>
    <property type="match status" value="1"/>
</dbReference>
<dbReference type="GO" id="GO:0008270">
    <property type="term" value="F:zinc ion binding"/>
    <property type="evidence" value="ECO:0007669"/>
    <property type="project" value="UniProtKB-UniRule"/>
</dbReference>
<feature type="binding site" evidence="1">
    <location>
        <position position="292"/>
    </location>
    <ligand>
        <name>Zn(2+)</name>
        <dbReference type="ChEBI" id="CHEBI:29105"/>
    </ligand>
</feature>
<dbReference type="GO" id="GO:0005634">
    <property type="term" value="C:nucleus"/>
    <property type="evidence" value="ECO:0007669"/>
    <property type="project" value="InterPro"/>
</dbReference>
<feature type="compositionally biased region" description="Basic and acidic residues" evidence="2">
    <location>
        <begin position="390"/>
        <end position="400"/>
    </location>
</feature>
<dbReference type="PANTHER" id="PTHR39942:SF1">
    <property type="entry name" value="BCDNA.LD26519-RELATED"/>
    <property type="match status" value="1"/>
</dbReference>
<sequence length="500" mass="56770">MWGGRFRELGKVEMALSLSWTSRFMRGFGLSLIDWVVGLLGKEVNKEGGGEGGSCTKSTLAQWRSLKERRVHEYVILFQPHVFNEHDAAMPALSERLARAWCWYSATSVQGCRVQLSKERHPELLTNEKIEQSKNNETGIVKPGFSRSEDPEFMNVDEGFQLLNTSLTLIAATLDLRIPEERKGLHRLRHTAHHQETSRRSTYATPIRPHQSLTSLGVCHEYIMSSDVPVEARSINDMDTDLHLENVMCKAECSMVHEEVTALPLEMEKSRLNNPLDLTKLEVPTSQLCRVCATLSEALTPIFGKKSKEMELVKKIHTHLPILVNENDVLPVNVCDPCVEKLQICHDLVTTCSESDVKLRQMMGLPVEKDMPEMEAVNVDVIGKEEPLCDKPLREDKVNESESEEEEDERDNDSDWEDQQPSDPPSPAPSEPKRKRGVTKGRKRKINISAKLKQPAESTMDVRKSSAYKYVIYKITAIRQRSHQRLGNWLIAAILIPMSR</sequence>
<evidence type="ECO:0000256" key="1">
    <source>
        <dbReference type="PROSITE-ProRule" id="PRU01263"/>
    </source>
</evidence>
<dbReference type="EMBL" id="OA565218">
    <property type="protein sequence ID" value="CAD7196548.1"/>
    <property type="molecule type" value="Genomic_DNA"/>
</dbReference>
<keyword evidence="1" id="KW-0479">Metal-binding</keyword>
<keyword evidence="1" id="KW-0862">Zinc</keyword>
<dbReference type="PROSITE" id="PS51915">
    <property type="entry name" value="ZAD"/>
    <property type="match status" value="1"/>
</dbReference>
<feature type="binding site" evidence="1">
    <location>
        <position position="289"/>
    </location>
    <ligand>
        <name>Zn(2+)</name>
        <dbReference type="ChEBI" id="CHEBI:29105"/>
    </ligand>
</feature>
<feature type="domain" description="ZAD" evidence="3">
    <location>
        <begin position="287"/>
        <end position="362"/>
    </location>
</feature>
<gene>
    <name evidence="4" type="ORF">TDIB3V08_LOCUS2889</name>
</gene>
<proteinExistence type="predicted"/>
<accession>A0A7R8VDQ2</accession>
<feature type="compositionally biased region" description="Acidic residues" evidence="2">
    <location>
        <begin position="401"/>
        <end position="420"/>
    </location>
</feature>
<feature type="binding site" evidence="1">
    <location>
        <position position="338"/>
    </location>
    <ligand>
        <name>Zn(2+)</name>
        <dbReference type="ChEBI" id="CHEBI:29105"/>
    </ligand>
</feature>
<dbReference type="SUPFAM" id="SSF57716">
    <property type="entry name" value="Glucocorticoid receptor-like (DNA-binding domain)"/>
    <property type="match status" value="1"/>
</dbReference>
<dbReference type="SMART" id="SM00868">
    <property type="entry name" value="zf-AD"/>
    <property type="match status" value="1"/>
</dbReference>
<dbReference type="Gene3D" id="3.40.1800.20">
    <property type="match status" value="1"/>
</dbReference>
<evidence type="ECO:0000256" key="2">
    <source>
        <dbReference type="SAM" id="MobiDB-lite"/>
    </source>
</evidence>
<reference evidence="4" key="1">
    <citation type="submission" date="2020-11" db="EMBL/GenBank/DDBJ databases">
        <authorList>
            <person name="Tran Van P."/>
        </authorList>
    </citation>
    <scope>NUCLEOTIDE SEQUENCE</scope>
</reference>
<feature type="binding site" evidence="1">
    <location>
        <position position="335"/>
    </location>
    <ligand>
        <name>Zn(2+)</name>
        <dbReference type="ChEBI" id="CHEBI:29105"/>
    </ligand>
</feature>
<feature type="compositionally biased region" description="Basic residues" evidence="2">
    <location>
        <begin position="433"/>
        <end position="446"/>
    </location>
</feature>
<keyword evidence="1" id="KW-0863">Zinc-finger</keyword>